<dbReference type="AlphaFoldDB" id="A0A429ZZ67"/>
<protein>
    <submittedName>
        <fullName evidence="3">Uncharacterized protein</fullName>
    </submittedName>
</protein>
<organism evidence="3 4">
    <name type="scientific">Vagococcus vulneris</name>
    <dbReference type="NCBI Taxonomy" id="1977869"/>
    <lineage>
        <taxon>Bacteria</taxon>
        <taxon>Bacillati</taxon>
        <taxon>Bacillota</taxon>
        <taxon>Bacilli</taxon>
        <taxon>Lactobacillales</taxon>
        <taxon>Enterococcaceae</taxon>
        <taxon>Vagococcus</taxon>
    </lineage>
</organism>
<feature type="transmembrane region" description="Helical" evidence="2">
    <location>
        <begin position="15"/>
        <end position="35"/>
    </location>
</feature>
<sequence>MDERRKQRKKEKHDYLFIGLIILMFITSGFTVYSYKKTGEDSLQKLTDNQDNINRMKEKIDTINYTNKDNKDYYEKITGAYKKVDDELREKKDLFDKYIDDAFAAEKDRKKMIVSIEKNIKKQKAPAGKEIQKNTNGLYILVKKMPTEEEAKKDFPEIWNEAVHIAGLVNNNNDSGLAYTIFKTLYDTDYPFADDGWPSEVIDKSDNTVVEIGTKLYDSIMNTNFYGENPSNKYAGASDYKAENYKLKKEQAEQDKKDRERQKKDEEIRRKKNTPPNVSDALNTFKSSEFYESDDNISDLGVGTNDMGGYRTFKIEQKNTTSSSDDKDNKIFKYARVYSDGTIQYSDGPFT</sequence>
<keyword evidence="2" id="KW-1133">Transmembrane helix</keyword>
<keyword evidence="2" id="KW-0472">Membrane</keyword>
<dbReference type="RefSeq" id="WP_125983578.1">
    <property type="nucleotide sequence ID" value="NZ_NGJS01000005.1"/>
</dbReference>
<comment type="caution">
    <text evidence="3">The sequence shown here is derived from an EMBL/GenBank/DDBJ whole genome shotgun (WGS) entry which is preliminary data.</text>
</comment>
<dbReference type="OrthoDB" id="9971131at2"/>
<evidence type="ECO:0000313" key="4">
    <source>
        <dbReference type="Proteomes" id="UP000287857"/>
    </source>
</evidence>
<feature type="compositionally biased region" description="Polar residues" evidence="1">
    <location>
        <begin position="274"/>
        <end position="283"/>
    </location>
</feature>
<proteinExistence type="predicted"/>
<evidence type="ECO:0000256" key="2">
    <source>
        <dbReference type="SAM" id="Phobius"/>
    </source>
</evidence>
<name>A0A429ZZ67_9ENTE</name>
<feature type="compositionally biased region" description="Basic and acidic residues" evidence="1">
    <location>
        <begin position="249"/>
        <end position="269"/>
    </location>
</feature>
<keyword evidence="4" id="KW-1185">Reference proteome</keyword>
<evidence type="ECO:0000256" key="1">
    <source>
        <dbReference type="SAM" id="MobiDB-lite"/>
    </source>
</evidence>
<reference evidence="3 4" key="1">
    <citation type="submission" date="2017-05" db="EMBL/GenBank/DDBJ databases">
        <title>Vagococcus spp. assemblies.</title>
        <authorList>
            <person name="Gulvik C.A."/>
        </authorList>
    </citation>
    <scope>NUCLEOTIDE SEQUENCE [LARGE SCALE GENOMIC DNA]</scope>
    <source>
        <strain evidence="3 4">SS1995</strain>
    </source>
</reference>
<feature type="region of interest" description="Disordered" evidence="1">
    <location>
        <begin position="249"/>
        <end position="283"/>
    </location>
</feature>
<evidence type="ECO:0000313" key="3">
    <source>
        <dbReference type="EMBL" id="RST99276.1"/>
    </source>
</evidence>
<keyword evidence="2" id="KW-0812">Transmembrane</keyword>
<accession>A0A429ZZ67</accession>
<dbReference type="EMBL" id="NGJS01000005">
    <property type="protein sequence ID" value="RST99276.1"/>
    <property type="molecule type" value="Genomic_DNA"/>
</dbReference>
<dbReference type="Proteomes" id="UP000287857">
    <property type="component" value="Unassembled WGS sequence"/>
</dbReference>
<gene>
    <name evidence="3" type="ORF">CBF37_04720</name>
</gene>